<dbReference type="STRING" id="28743.ENSCVAP00000032180"/>
<name>A0A3Q2GR04_CYPVA</name>
<dbReference type="GeneTree" id="ENSGT00950000183126"/>
<keyword evidence="6" id="KW-0391">Immunity</keyword>
<dbReference type="GO" id="GO:0046642">
    <property type="term" value="P:negative regulation of alpha-beta T cell proliferation"/>
    <property type="evidence" value="ECO:0007669"/>
    <property type="project" value="TreeGrafter"/>
</dbReference>
<feature type="repeat" description="TNFR-Cys" evidence="15">
    <location>
        <begin position="49"/>
        <end position="91"/>
    </location>
</feature>
<keyword evidence="11" id="KW-0325">Glycoprotein</keyword>
<dbReference type="GO" id="GO:2000406">
    <property type="term" value="P:positive regulation of T cell migration"/>
    <property type="evidence" value="ECO:0007669"/>
    <property type="project" value="TreeGrafter"/>
</dbReference>
<dbReference type="FunFam" id="2.10.50.10:FF:000041">
    <property type="entry name" value="Tumor necrosis factor receptor superfamily member 5"/>
    <property type="match status" value="1"/>
</dbReference>
<evidence type="ECO:0000256" key="16">
    <source>
        <dbReference type="SAM" id="Phobius"/>
    </source>
</evidence>
<evidence type="ECO:0000256" key="11">
    <source>
        <dbReference type="ARBA" id="ARBA00023180"/>
    </source>
</evidence>
<dbReference type="AlphaFoldDB" id="A0A3Q2GR04"/>
<dbReference type="PROSITE" id="PS50050">
    <property type="entry name" value="TNFR_NGFR_2"/>
    <property type="match status" value="1"/>
</dbReference>
<reference evidence="18" key="1">
    <citation type="submission" date="2025-08" db="UniProtKB">
        <authorList>
            <consortium name="Ensembl"/>
        </authorList>
    </citation>
    <scope>IDENTIFICATION</scope>
</reference>
<dbReference type="FunFam" id="2.10.50.10:FF:000065">
    <property type="entry name" value="TNF receptor superfamily member 14"/>
    <property type="match status" value="1"/>
</dbReference>
<dbReference type="Ensembl" id="ENSCVAT00000027747.1">
    <property type="protein sequence ID" value="ENSCVAP00000032180.1"/>
    <property type="gene ID" value="ENSCVAG00000022029.1"/>
</dbReference>
<evidence type="ECO:0000313" key="18">
    <source>
        <dbReference type="Ensembl" id="ENSCVAP00000032180.1"/>
    </source>
</evidence>
<feature type="domain" description="TNFR-Cys" evidence="17">
    <location>
        <begin position="49"/>
        <end position="91"/>
    </location>
</feature>
<comment type="subcellular location">
    <subcellularLocation>
        <location evidence="1">Membrane</location>
        <topology evidence="1">Single-pass type I membrane protein</topology>
    </subcellularLocation>
</comment>
<dbReference type="GO" id="GO:0006915">
    <property type="term" value="P:apoptotic process"/>
    <property type="evidence" value="ECO:0007669"/>
    <property type="project" value="InterPro"/>
</dbReference>
<dbReference type="SMART" id="SM00208">
    <property type="entry name" value="TNFR"/>
    <property type="match status" value="4"/>
</dbReference>
<evidence type="ECO:0000256" key="4">
    <source>
        <dbReference type="ARBA" id="ARBA00022729"/>
    </source>
</evidence>
<dbReference type="Proteomes" id="UP000265020">
    <property type="component" value="Unassembled WGS sequence"/>
</dbReference>
<evidence type="ECO:0000256" key="15">
    <source>
        <dbReference type="PROSITE-ProRule" id="PRU00206"/>
    </source>
</evidence>
<dbReference type="Gene3D" id="2.10.50.10">
    <property type="entry name" value="Tumor Necrosis Factor Receptor, subunit A, domain 2"/>
    <property type="match status" value="3"/>
</dbReference>
<proteinExistence type="predicted"/>
<evidence type="ECO:0000256" key="13">
    <source>
        <dbReference type="ARBA" id="ARBA00032719"/>
    </source>
</evidence>
<evidence type="ECO:0000313" key="19">
    <source>
        <dbReference type="Proteomes" id="UP000265020"/>
    </source>
</evidence>
<keyword evidence="9 15" id="KW-1015">Disulfide bond</keyword>
<dbReference type="GO" id="GO:0002720">
    <property type="term" value="P:positive regulation of cytokine production involved in immune response"/>
    <property type="evidence" value="ECO:0007669"/>
    <property type="project" value="TreeGrafter"/>
</dbReference>
<dbReference type="GO" id="GO:0051094">
    <property type="term" value="P:positive regulation of developmental process"/>
    <property type="evidence" value="ECO:0007669"/>
    <property type="project" value="UniProtKB-ARBA"/>
</dbReference>
<dbReference type="GO" id="GO:0006874">
    <property type="term" value="P:intracellular calcium ion homeostasis"/>
    <property type="evidence" value="ECO:0007669"/>
    <property type="project" value="UniProtKB-ARBA"/>
</dbReference>
<dbReference type="GO" id="GO:0006955">
    <property type="term" value="P:immune response"/>
    <property type="evidence" value="ECO:0007669"/>
    <property type="project" value="InterPro"/>
</dbReference>
<comment type="caution">
    <text evidence="15">Lacks conserved residue(s) required for the propagation of feature annotation.</text>
</comment>
<dbReference type="CDD" id="cd13405">
    <property type="entry name" value="TNFRSF14_teleost"/>
    <property type="match status" value="1"/>
</dbReference>
<dbReference type="GO" id="GO:0009897">
    <property type="term" value="C:external side of plasma membrane"/>
    <property type="evidence" value="ECO:0007669"/>
    <property type="project" value="TreeGrafter"/>
</dbReference>
<dbReference type="SUPFAM" id="SSF57586">
    <property type="entry name" value="TNF receptor-like"/>
    <property type="match status" value="2"/>
</dbReference>
<dbReference type="GO" id="GO:0023035">
    <property type="term" value="P:CD40 signaling pathway"/>
    <property type="evidence" value="ECO:0007669"/>
    <property type="project" value="UniProtKB-ARBA"/>
</dbReference>
<evidence type="ECO:0000256" key="14">
    <source>
        <dbReference type="ARBA" id="ARBA00045871"/>
    </source>
</evidence>
<dbReference type="Pfam" id="PF00020">
    <property type="entry name" value="TNFR_c6"/>
    <property type="match status" value="2"/>
</dbReference>
<dbReference type="PROSITE" id="PS00652">
    <property type="entry name" value="TNFR_NGFR_1"/>
    <property type="match status" value="1"/>
</dbReference>
<evidence type="ECO:0000256" key="8">
    <source>
        <dbReference type="ARBA" id="ARBA00023136"/>
    </source>
</evidence>
<dbReference type="InterPro" id="IPR001368">
    <property type="entry name" value="TNFR/NGFR_Cys_rich_reg"/>
</dbReference>
<keyword evidence="7 16" id="KW-1133">Transmembrane helix</keyword>
<sequence>MILIPSMNCSLKRCHITEYKIGNRCCTVCPAGNKVKTDCTEFREPSCLPCADGTYMETPTGKKHCNPCTICDEGSGLRLKIKCSRSSDTVCEALEGYFCTDVIEGSCAAAKKHSSCKPGQYISKKGTSLSDTECSECSRGTFSNGSLTLCQPHTQCKELNLQLVKEGTTSTDAECGEKNIYVAAAVGISVVLVVCVGIAVAVFVLWKKKMFIFGERKKKQKLKIIFIIMAPISFNCTKYSIFTQQYAIHMIGV</sequence>
<evidence type="ECO:0000256" key="10">
    <source>
        <dbReference type="ARBA" id="ARBA00023170"/>
    </source>
</evidence>
<feature type="transmembrane region" description="Helical" evidence="16">
    <location>
        <begin position="224"/>
        <end position="242"/>
    </location>
</feature>
<keyword evidence="3 16" id="KW-0812">Transmembrane</keyword>
<dbReference type="GO" id="GO:0050829">
    <property type="term" value="P:defense response to Gram-negative bacterium"/>
    <property type="evidence" value="ECO:0007669"/>
    <property type="project" value="TreeGrafter"/>
</dbReference>
<evidence type="ECO:0000256" key="9">
    <source>
        <dbReference type="ARBA" id="ARBA00023157"/>
    </source>
</evidence>
<organism evidence="18 19">
    <name type="scientific">Cyprinodon variegatus</name>
    <name type="common">Sheepshead minnow</name>
    <dbReference type="NCBI Taxonomy" id="28743"/>
    <lineage>
        <taxon>Eukaryota</taxon>
        <taxon>Metazoa</taxon>
        <taxon>Chordata</taxon>
        <taxon>Craniata</taxon>
        <taxon>Vertebrata</taxon>
        <taxon>Euteleostomi</taxon>
        <taxon>Actinopterygii</taxon>
        <taxon>Neopterygii</taxon>
        <taxon>Teleostei</taxon>
        <taxon>Neoteleostei</taxon>
        <taxon>Acanthomorphata</taxon>
        <taxon>Ovalentaria</taxon>
        <taxon>Atherinomorphae</taxon>
        <taxon>Cyprinodontiformes</taxon>
        <taxon>Cyprinodontidae</taxon>
        <taxon>Cyprinodon</taxon>
    </lineage>
</organism>
<evidence type="ECO:0000256" key="1">
    <source>
        <dbReference type="ARBA" id="ARBA00004479"/>
    </source>
</evidence>
<dbReference type="InterPro" id="IPR008063">
    <property type="entry name" value="Fas_rcpt"/>
</dbReference>
<comment type="function">
    <text evidence="14">Receptor for TNFSF5/CD40LG. Transduces TRAF6- and MAP3K8-mediated signals that activate ERK in macrophages and B cells, leading to induction of immunoglobulin secretion.</text>
</comment>
<dbReference type="PRINTS" id="PR01680">
    <property type="entry name" value="TNFACTORR6"/>
</dbReference>
<keyword evidence="5" id="KW-0677">Repeat</keyword>
<evidence type="ECO:0000256" key="6">
    <source>
        <dbReference type="ARBA" id="ARBA00022859"/>
    </source>
</evidence>
<feature type="disulfide bond" evidence="15">
    <location>
        <begin position="50"/>
        <end position="65"/>
    </location>
</feature>
<dbReference type="PANTHER" id="PTHR46838">
    <property type="entry name" value="TUMOR NECROSIS FACTOR RECEPTOR SUPERFAMILY MEMBER 14"/>
    <property type="match status" value="1"/>
</dbReference>
<feature type="transmembrane region" description="Helical" evidence="16">
    <location>
        <begin position="180"/>
        <end position="204"/>
    </location>
</feature>
<dbReference type="GO" id="GO:0004888">
    <property type="term" value="F:transmembrane signaling receptor activity"/>
    <property type="evidence" value="ECO:0007669"/>
    <property type="project" value="InterPro"/>
</dbReference>
<keyword evidence="8 16" id="KW-0472">Membrane</keyword>
<protein>
    <recommendedName>
        <fullName evidence="2">Tumor necrosis factor receptor superfamily member 5</fullName>
    </recommendedName>
    <alternativeName>
        <fullName evidence="12">B-cell surface antigen CD40</fullName>
    </alternativeName>
    <alternativeName>
        <fullName evidence="13">CD40L receptor</fullName>
    </alternativeName>
</protein>
<evidence type="ECO:0000259" key="17">
    <source>
        <dbReference type="PROSITE" id="PS50050"/>
    </source>
</evidence>
<keyword evidence="10" id="KW-0675">Receptor</keyword>
<reference evidence="18" key="2">
    <citation type="submission" date="2025-09" db="UniProtKB">
        <authorList>
            <consortium name="Ensembl"/>
        </authorList>
    </citation>
    <scope>IDENTIFICATION</scope>
</reference>
<dbReference type="PANTHER" id="PTHR46838:SF1">
    <property type="entry name" value="TUMOR NECROSIS FACTOR RECEPTOR SUPERFAMILY MEMBER 14"/>
    <property type="match status" value="1"/>
</dbReference>
<evidence type="ECO:0000256" key="3">
    <source>
        <dbReference type="ARBA" id="ARBA00022692"/>
    </source>
</evidence>
<evidence type="ECO:0000256" key="7">
    <source>
        <dbReference type="ARBA" id="ARBA00022989"/>
    </source>
</evidence>
<dbReference type="GO" id="GO:0050830">
    <property type="term" value="P:defense response to Gram-positive bacterium"/>
    <property type="evidence" value="ECO:0007669"/>
    <property type="project" value="TreeGrafter"/>
</dbReference>
<dbReference type="GO" id="GO:0045935">
    <property type="term" value="P:positive regulation of nucleobase-containing compound metabolic process"/>
    <property type="evidence" value="ECO:0007669"/>
    <property type="project" value="UniProtKB-ARBA"/>
</dbReference>
<keyword evidence="19" id="KW-1185">Reference proteome</keyword>
<evidence type="ECO:0000256" key="5">
    <source>
        <dbReference type="ARBA" id="ARBA00022737"/>
    </source>
</evidence>
<evidence type="ECO:0000256" key="2">
    <source>
        <dbReference type="ARBA" id="ARBA00015766"/>
    </source>
</evidence>
<keyword evidence="4" id="KW-0732">Signal</keyword>
<evidence type="ECO:0000256" key="12">
    <source>
        <dbReference type="ARBA" id="ARBA00031089"/>
    </source>
</evidence>
<accession>A0A3Q2GR04</accession>
<dbReference type="OMA" id="CHITEYK"/>